<dbReference type="SUPFAM" id="SSF52540">
    <property type="entry name" value="P-loop containing nucleoside triphosphate hydrolases"/>
    <property type="match status" value="1"/>
</dbReference>
<dbReference type="CDD" id="cd00267">
    <property type="entry name" value="ABC_ATPase"/>
    <property type="match status" value="1"/>
</dbReference>
<dbReference type="Gene3D" id="3.40.50.300">
    <property type="entry name" value="P-loop containing nucleotide triphosphate hydrolases"/>
    <property type="match status" value="2"/>
</dbReference>
<dbReference type="PANTHER" id="PTHR43581:SF2">
    <property type="entry name" value="EXCINUCLEASE ATPASE SUBUNIT"/>
    <property type="match status" value="1"/>
</dbReference>
<dbReference type="InterPro" id="IPR003959">
    <property type="entry name" value="ATPase_AAA_core"/>
</dbReference>
<sequence length="591" mass="65406">MLSEELNIMKVEGIEVCSFKRIEKIDFVTPRLTVLIGGNNSGKSSLLQGIHFAITVLQSARLSSDGGKSMTTLGFDQFIYKPTGDLVQLNFNAAITSKVGPEFKFTYKDAASDELRTFKLQLRRGKNANIAILFDAKSTFFTRAANRTEPLSVFVPGLAGVPLREELRTASVVANGIAQGDSNVYLRNILYHILQNSAKLTKFHEMIASVFPGLRISTTFNPEMHLYIDISVETDARTSALEMVGTGCLQAIQLVAYVTAYDPDLLLLDEPDAHLHPSNQRLLASTLQRITELGRTKVILATHSRHMFDALARDDEVQVIWLKDGQRQPEGDKRNLSVLLDLGALDSFELFHAGQQRLVVLTEDTKLSKLQVLLQANGLKLSEYLVQPLNGVSNLPAAVPVADFFVSQADNTFVVIHRDGDCMTDEEKTWWIEKESKMLPPRTRIFVTQLTDIEHSFCKPAHLAAVYSMTLDFAENLVEDAIVANASQFTIEFANKRAQLKQTTLRLMKDVPSAVDLMGKRIKFDQVKGKSLLPKILDSLKLAGENPMRLIETGSDALKAAALTQVVIDINHVPVPPSPDAISSAMEFPAK</sequence>
<dbReference type="GO" id="GO:0005524">
    <property type="term" value="F:ATP binding"/>
    <property type="evidence" value="ECO:0007669"/>
    <property type="project" value="InterPro"/>
</dbReference>
<feature type="domain" description="AAA+ ATPase" evidence="1">
    <location>
        <begin position="29"/>
        <end position="325"/>
    </location>
</feature>
<dbReference type="SMART" id="SM00382">
    <property type="entry name" value="AAA"/>
    <property type="match status" value="1"/>
</dbReference>
<dbReference type="InterPro" id="IPR027417">
    <property type="entry name" value="P-loop_NTPase"/>
</dbReference>
<dbReference type="Pfam" id="PF13304">
    <property type="entry name" value="AAA_21"/>
    <property type="match status" value="1"/>
</dbReference>
<dbReference type="PANTHER" id="PTHR43581">
    <property type="entry name" value="ATP/GTP PHOSPHATASE"/>
    <property type="match status" value="1"/>
</dbReference>
<name>A0A411HI51_9GAMM</name>
<reference evidence="2 3" key="1">
    <citation type="submission" date="2019-01" db="EMBL/GenBank/DDBJ databases">
        <title>Pseudolysobacter antarctica gen. nov., sp. nov., isolated from Fildes Peninsula, Antarctica.</title>
        <authorList>
            <person name="Wei Z."/>
            <person name="Peng F."/>
        </authorList>
    </citation>
    <scope>NUCLEOTIDE SEQUENCE [LARGE SCALE GENOMIC DNA]</scope>
    <source>
        <strain evidence="2 3">AQ6-296</strain>
    </source>
</reference>
<protein>
    <recommendedName>
        <fullName evidence="1">AAA+ ATPase domain-containing protein</fullName>
    </recommendedName>
</protein>
<dbReference type="OrthoDB" id="5959617at2"/>
<dbReference type="KEGG" id="xbc:ELE36_07380"/>
<dbReference type="GO" id="GO:0016887">
    <property type="term" value="F:ATP hydrolysis activity"/>
    <property type="evidence" value="ECO:0007669"/>
    <property type="project" value="InterPro"/>
</dbReference>
<evidence type="ECO:0000313" key="2">
    <source>
        <dbReference type="EMBL" id="QBB70199.1"/>
    </source>
</evidence>
<dbReference type="InterPro" id="IPR003593">
    <property type="entry name" value="AAA+_ATPase"/>
</dbReference>
<proteinExistence type="predicted"/>
<dbReference type="Proteomes" id="UP000291562">
    <property type="component" value="Chromosome"/>
</dbReference>
<accession>A0A411HI51</accession>
<dbReference type="AlphaFoldDB" id="A0A411HI51"/>
<dbReference type="InterPro" id="IPR051396">
    <property type="entry name" value="Bact_Antivir_Def_Nuclease"/>
</dbReference>
<dbReference type="EMBL" id="CP035704">
    <property type="protein sequence ID" value="QBB70199.1"/>
    <property type="molecule type" value="Genomic_DNA"/>
</dbReference>
<evidence type="ECO:0000259" key="1">
    <source>
        <dbReference type="SMART" id="SM00382"/>
    </source>
</evidence>
<organism evidence="2 3">
    <name type="scientific">Pseudolysobacter antarcticus</name>
    <dbReference type="NCBI Taxonomy" id="2511995"/>
    <lineage>
        <taxon>Bacteria</taxon>
        <taxon>Pseudomonadati</taxon>
        <taxon>Pseudomonadota</taxon>
        <taxon>Gammaproteobacteria</taxon>
        <taxon>Lysobacterales</taxon>
        <taxon>Rhodanobacteraceae</taxon>
        <taxon>Pseudolysobacter</taxon>
    </lineage>
</organism>
<gene>
    <name evidence="2" type="ORF">ELE36_07380</name>
</gene>
<keyword evidence="3" id="KW-1185">Reference proteome</keyword>
<evidence type="ECO:0000313" key="3">
    <source>
        <dbReference type="Proteomes" id="UP000291562"/>
    </source>
</evidence>